<organism evidence="1 2">
    <name type="scientific">Coniosporium uncinatum</name>
    <dbReference type="NCBI Taxonomy" id="93489"/>
    <lineage>
        <taxon>Eukaryota</taxon>
        <taxon>Fungi</taxon>
        <taxon>Dikarya</taxon>
        <taxon>Ascomycota</taxon>
        <taxon>Pezizomycotina</taxon>
        <taxon>Dothideomycetes</taxon>
        <taxon>Dothideomycetes incertae sedis</taxon>
        <taxon>Coniosporium</taxon>
    </lineage>
</organism>
<gene>
    <name evidence="1" type="ORF">LTS18_013368</name>
</gene>
<evidence type="ECO:0000313" key="2">
    <source>
        <dbReference type="Proteomes" id="UP001186974"/>
    </source>
</evidence>
<evidence type="ECO:0000313" key="1">
    <source>
        <dbReference type="EMBL" id="KAK3076304.1"/>
    </source>
</evidence>
<protein>
    <submittedName>
        <fullName evidence="1">Uncharacterized protein</fullName>
    </submittedName>
</protein>
<proteinExistence type="predicted"/>
<comment type="caution">
    <text evidence="1">The sequence shown here is derived from an EMBL/GenBank/DDBJ whole genome shotgun (WGS) entry which is preliminary data.</text>
</comment>
<keyword evidence="2" id="KW-1185">Reference proteome</keyword>
<feature type="non-terminal residue" evidence="1">
    <location>
        <position position="222"/>
    </location>
</feature>
<accession>A0ACC3DI74</accession>
<sequence length="222" mass="25419">MSTQANKRAVHTIDLTGSDDDVQITSSRPAKTPRLTNKHITPRDSGYFGVDAEEEEFEDVIDLSQDRNDRSIQNYVLYGVRYYNGYASIGEMVVLNREPHNQYDHNAIQVQNVQRDQIGHVPRIVAVKLAKFMDNGSLRVEGILVGHLSYYEGPIALKLFGTNDPTERMRLTEQMKAEKLPVDEFKRREKEERDRIKQQAQDRKKAATAARGKGRKVEQNSM</sequence>
<reference evidence="1" key="1">
    <citation type="submission" date="2024-09" db="EMBL/GenBank/DDBJ databases">
        <title>Black Yeasts Isolated from many extreme environments.</title>
        <authorList>
            <person name="Coleine C."/>
            <person name="Stajich J.E."/>
            <person name="Selbmann L."/>
        </authorList>
    </citation>
    <scope>NUCLEOTIDE SEQUENCE</scope>
    <source>
        <strain evidence="1">CCFEE 5737</strain>
    </source>
</reference>
<dbReference type="Proteomes" id="UP001186974">
    <property type="component" value="Unassembled WGS sequence"/>
</dbReference>
<dbReference type="EMBL" id="JAWDJW010004127">
    <property type="protein sequence ID" value="KAK3076304.1"/>
    <property type="molecule type" value="Genomic_DNA"/>
</dbReference>
<name>A0ACC3DI74_9PEZI</name>